<dbReference type="AlphaFoldDB" id="A0A4S3KSB5"/>
<accession>A0A4S3KSB5</accession>
<dbReference type="OrthoDB" id="279280at2"/>
<name>A0A4S3KSB5_9GAMM</name>
<evidence type="ECO:0008006" key="3">
    <source>
        <dbReference type="Google" id="ProtNLM"/>
    </source>
</evidence>
<dbReference type="Proteomes" id="UP000307749">
    <property type="component" value="Unassembled WGS sequence"/>
</dbReference>
<proteinExistence type="predicted"/>
<keyword evidence="2" id="KW-1185">Reference proteome</keyword>
<protein>
    <recommendedName>
        <fullName evidence="3">Protein L</fullName>
    </recommendedName>
</protein>
<comment type="caution">
    <text evidence="1">The sequence shown here is derived from an EMBL/GenBank/DDBJ whole genome shotgun (WGS) entry which is preliminary data.</text>
</comment>
<evidence type="ECO:0000313" key="2">
    <source>
        <dbReference type="Proteomes" id="UP000307749"/>
    </source>
</evidence>
<organism evidence="1 2">
    <name type="scientific">Metallibacterium scheffleri</name>
    <dbReference type="NCBI Taxonomy" id="993689"/>
    <lineage>
        <taxon>Bacteria</taxon>
        <taxon>Pseudomonadati</taxon>
        <taxon>Pseudomonadota</taxon>
        <taxon>Gammaproteobacteria</taxon>
        <taxon>Lysobacterales</taxon>
        <taxon>Rhodanobacteraceae</taxon>
        <taxon>Metallibacterium</taxon>
    </lineage>
</organism>
<dbReference type="EMBL" id="MWQO01000014">
    <property type="protein sequence ID" value="THD11378.1"/>
    <property type="molecule type" value="Genomic_DNA"/>
</dbReference>
<sequence>MAQYKYGDYLHHSDHSAYDTRHAPGSPAGNAGIYRCVSCGDEIGIAKGHTLPPQNHHQHAPGVGKIESQLLVFAQQK</sequence>
<evidence type="ECO:0000313" key="1">
    <source>
        <dbReference type="EMBL" id="THD11378.1"/>
    </source>
</evidence>
<dbReference type="RefSeq" id="WP_081130322.1">
    <property type="nucleotide sequence ID" value="NZ_LDOS01000005.1"/>
</dbReference>
<gene>
    <name evidence="1" type="ORF">B1806_04485</name>
</gene>
<reference evidence="1 2" key="1">
    <citation type="submission" date="2017-02" db="EMBL/GenBank/DDBJ databases">
        <title>Whole genome sequencing of Metallibacterium scheffleri DSM 24874 (T).</title>
        <authorList>
            <person name="Kumar S."/>
            <person name="Patil P."/>
            <person name="Patil P.B."/>
        </authorList>
    </citation>
    <scope>NUCLEOTIDE SEQUENCE [LARGE SCALE GENOMIC DNA]</scope>
    <source>
        <strain evidence="1 2">DSM 24874</strain>
    </source>
</reference>
<dbReference type="STRING" id="993689.GCA_002077135_00287"/>